<evidence type="ECO:0000256" key="1">
    <source>
        <dbReference type="ARBA" id="ARBA00000952"/>
    </source>
</evidence>
<comment type="pathway">
    <text evidence="3">Protein modification; eIF5A hypusination.</text>
</comment>
<dbReference type="PANTHER" id="PTHR11703">
    <property type="entry name" value="DEOXYHYPUSINE SYNTHASE"/>
    <property type="match status" value="1"/>
</dbReference>
<protein>
    <recommendedName>
        <fullName evidence="5">deoxyhypusine synthase</fullName>
        <ecNumber evidence="5">2.5.1.46</ecNumber>
    </recommendedName>
</protein>
<dbReference type="EC" id="2.5.1.46" evidence="5"/>
<gene>
    <name evidence="7" type="primary">DYS1</name>
    <name evidence="7" type="ORF">TCON_2446</name>
</gene>
<reference evidence="7 8" key="1">
    <citation type="submission" date="2019-01" db="EMBL/GenBank/DDBJ databases">
        <title>Genomes sequencing and comparative genomics of infectious freshwater microsporidia, Cucumispora dikerogammari and Thelohania contejeani.</title>
        <authorList>
            <person name="Cormier A."/>
            <person name="Giraud I."/>
            <person name="Wattier R."/>
            <person name="Teixeira M."/>
            <person name="Grandjean F."/>
            <person name="Rigaud T."/>
            <person name="Cordaux R."/>
        </authorList>
    </citation>
    <scope>NUCLEOTIDE SEQUENCE [LARGE SCALE GENOMIC DNA]</scope>
    <source>
        <strain evidence="7">T1</strain>
        <tissue evidence="7">Spores</tissue>
    </source>
</reference>
<dbReference type="EMBL" id="SBIQ01000311">
    <property type="protein sequence ID" value="KAF7680937.1"/>
    <property type="molecule type" value="Genomic_DNA"/>
</dbReference>
<organism evidence="7 8">
    <name type="scientific">Astathelohania contejeani</name>
    <dbReference type="NCBI Taxonomy" id="164912"/>
    <lineage>
        <taxon>Eukaryota</taxon>
        <taxon>Fungi</taxon>
        <taxon>Fungi incertae sedis</taxon>
        <taxon>Microsporidia</taxon>
        <taxon>Astathelohaniidae</taxon>
        <taxon>Astathelohania</taxon>
    </lineage>
</organism>
<dbReference type="InterPro" id="IPR002773">
    <property type="entry name" value="Deoxyhypusine_synthase"/>
</dbReference>
<dbReference type="InterPro" id="IPR036982">
    <property type="entry name" value="Deoxyhypusine_synthase_sf"/>
</dbReference>
<dbReference type="NCBIfam" id="TIGR00321">
    <property type="entry name" value="dhys"/>
    <property type="match status" value="1"/>
</dbReference>
<dbReference type="Pfam" id="PF01916">
    <property type="entry name" value="DS"/>
    <property type="match status" value="1"/>
</dbReference>
<evidence type="ECO:0000256" key="4">
    <source>
        <dbReference type="ARBA" id="ARBA00009892"/>
    </source>
</evidence>
<name>A0ABQ7HW05_9MICR</name>
<comment type="similarity">
    <text evidence="4">Belongs to the deoxyhypusine synthase family.</text>
</comment>
<evidence type="ECO:0000313" key="7">
    <source>
        <dbReference type="EMBL" id="KAF7680937.1"/>
    </source>
</evidence>
<evidence type="ECO:0000256" key="3">
    <source>
        <dbReference type="ARBA" id="ARBA00005041"/>
    </source>
</evidence>
<dbReference type="Proteomes" id="UP001516464">
    <property type="component" value="Unassembled WGS sequence"/>
</dbReference>
<comment type="catalytic activity">
    <reaction evidence="1">
        <text>[eIF5A protein]-L-lysine + spermidine = [eIF5A protein]-deoxyhypusine + propane-1,3-diamine</text>
        <dbReference type="Rhea" id="RHEA:33299"/>
        <dbReference type="Rhea" id="RHEA-COMP:10143"/>
        <dbReference type="Rhea" id="RHEA-COMP:10144"/>
        <dbReference type="ChEBI" id="CHEBI:29969"/>
        <dbReference type="ChEBI" id="CHEBI:57484"/>
        <dbReference type="ChEBI" id="CHEBI:57834"/>
        <dbReference type="ChEBI" id="CHEBI:82657"/>
        <dbReference type="EC" id="2.5.1.46"/>
    </reaction>
</comment>
<dbReference type="Gene3D" id="3.40.910.10">
    <property type="entry name" value="Deoxyhypusine synthase"/>
    <property type="match status" value="1"/>
</dbReference>
<dbReference type="SUPFAM" id="SSF52467">
    <property type="entry name" value="DHS-like NAD/FAD-binding domain"/>
    <property type="match status" value="1"/>
</dbReference>
<dbReference type="InterPro" id="IPR029035">
    <property type="entry name" value="DHS-like_NAD/FAD-binding_dom"/>
</dbReference>
<comment type="caution">
    <text evidence="7">The sequence shown here is derived from an EMBL/GenBank/DDBJ whole genome shotgun (WGS) entry which is preliminary data.</text>
</comment>
<keyword evidence="6" id="KW-0520">NAD</keyword>
<sequence>MEKECDSILEKIKERKKNTLNFETEVKGLDFESQPTISEFIESFSTVGFQATNVFKGIEEIKKMKNTKIFLGATSNLISSGLRETIRYLIKYNHINVFVTTGGGIEEDIIKTFKPTMLADFNYKGEELRDNCYNRIGNCVIHSENYAIFERWLSKIVDEITEGYTKENPLIMTPSKFIKLLGERINNPESILYWAFKNNIPVYSPAITDGSIGDILTFHKRREVFKLDIVEDIYNINHEAMFEKETSAIILGCGIVKHHILNANIFKNGLEHCVLVNTAVEYNGSDAGASLDEAVSWGKVKPDFGGIKIHGDATIIFPLMVAGAFGFQNKN</sequence>
<evidence type="ECO:0000313" key="8">
    <source>
        <dbReference type="Proteomes" id="UP001516464"/>
    </source>
</evidence>
<dbReference type="PANTHER" id="PTHR11703:SF0">
    <property type="entry name" value="DEOXYHYPUSINE SYNTHASE"/>
    <property type="match status" value="1"/>
</dbReference>
<keyword evidence="8" id="KW-1185">Reference proteome</keyword>
<comment type="function">
    <text evidence="2">Catalyzes the NAD-dependent oxidative cleavage of spermidine and the subsequent transfer of the butylamine moiety of spermidine to the epsilon-amino group of a specific lysine residue of the eIF-5A precursor protein to form the intermediate deoxyhypusine residue.</text>
</comment>
<accession>A0ABQ7HW05</accession>
<evidence type="ECO:0000256" key="6">
    <source>
        <dbReference type="ARBA" id="ARBA00023027"/>
    </source>
</evidence>
<evidence type="ECO:0000256" key="5">
    <source>
        <dbReference type="ARBA" id="ARBA00012683"/>
    </source>
</evidence>
<evidence type="ECO:0000256" key="2">
    <source>
        <dbReference type="ARBA" id="ARBA00002823"/>
    </source>
</evidence>
<proteinExistence type="inferred from homology"/>